<organism evidence="1 2">
    <name type="scientific">Agathobacter ruminis</name>
    <dbReference type="NCBI Taxonomy" id="1712665"/>
    <lineage>
        <taxon>Bacteria</taxon>
        <taxon>Bacillati</taxon>
        <taxon>Bacillota</taxon>
        <taxon>Clostridia</taxon>
        <taxon>Lachnospirales</taxon>
        <taxon>Lachnospiraceae</taxon>
        <taxon>Agathobacter</taxon>
    </lineage>
</organism>
<reference evidence="1 2" key="1">
    <citation type="submission" date="2017-10" db="EMBL/GenBank/DDBJ databases">
        <title>Resolving the taxonomy of Roseburia spp., Eubacterium rectale and Agathobacter spp. through phylogenomic analysis.</title>
        <authorList>
            <person name="Sheridan P.O."/>
            <person name="Walker A.W."/>
            <person name="Duncan S.H."/>
            <person name="Scott K.P."/>
            <person name="Toole P.W.O."/>
            <person name="Luis P."/>
            <person name="Flint H.J."/>
        </authorList>
    </citation>
    <scope>NUCLEOTIDE SEQUENCE [LARGE SCALE GENOMIC DNA]</scope>
    <source>
        <strain evidence="1 2">JK623</strain>
    </source>
</reference>
<name>A0A2G3E2N0_9FIRM</name>
<sequence length="81" mass="9051">MRDDLNMSVSSIVEKNGQKQIYVVFEDDTRSAEGRLPDGKILSNNGFSDEEVAALELYLSANSAQIHEMAKKINIMDAFLK</sequence>
<comment type="caution">
    <text evidence="1">The sequence shown here is derived from an EMBL/GenBank/DDBJ whole genome shotgun (WGS) entry which is preliminary data.</text>
</comment>
<dbReference type="Proteomes" id="UP000224563">
    <property type="component" value="Unassembled WGS sequence"/>
</dbReference>
<dbReference type="EMBL" id="PDYG01000043">
    <property type="protein sequence ID" value="PHU37528.1"/>
    <property type="molecule type" value="Genomic_DNA"/>
</dbReference>
<proteinExistence type="predicted"/>
<protein>
    <submittedName>
        <fullName evidence="1">Uncharacterized protein</fullName>
    </submittedName>
</protein>
<dbReference type="AlphaFoldDB" id="A0A2G3E2N0"/>
<dbReference type="RefSeq" id="WP_031543911.1">
    <property type="nucleotide sequence ID" value="NZ_JANSWH010000084.1"/>
</dbReference>
<gene>
    <name evidence="1" type="ORF">CSX02_07450</name>
</gene>
<evidence type="ECO:0000313" key="1">
    <source>
        <dbReference type="EMBL" id="PHU37528.1"/>
    </source>
</evidence>
<reference evidence="1 2" key="2">
    <citation type="submission" date="2017-10" db="EMBL/GenBank/DDBJ databases">
        <authorList>
            <person name="Banno H."/>
            <person name="Chua N.-H."/>
        </authorList>
    </citation>
    <scope>NUCLEOTIDE SEQUENCE [LARGE SCALE GENOMIC DNA]</scope>
    <source>
        <strain evidence="1 2">JK623</strain>
    </source>
</reference>
<evidence type="ECO:0000313" key="2">
    <source>
        <dbReference type="Proteomes" id="UP000224563"/>
    </source>
</evidence>
<accession>A0A2G3E2N0</accession>
<keyword evidence="2" id="KW-1185">Reference proteome</keyword>